<dbReference type="PROSITE" id="PS52016">
    <property type="entry name" value="TONB_DEPENDENT_REC_3"/>
    <property type="match status" value="1"/>
</dbReference>
<comment type="subcellular location">
    <subcellularLocation>
        <location evidence="1 14">Cell outer membrane</location>
        <topology evidence="1 14">Multi-pass membrane protein</topology>
    </subcellularLocation>
</comment>
<keyword evidence="3 14" id="KW-0813">Transport</keyword>
<evidence type="ECO:0000256" key="2">
    <source>
        <dbReference type="ARBA" id="ARBA00009810"/>
    </source>
</evidence>
<dbReference type="Gene3D" id="2.170.130.10">
    <property type="entry name" value="TonB-dependent receptor, plug domain"/>
    <property type="match status" value="1"/>
</dbReference>
<evidence type="ECO:0000256" key="5">
    <source>
        <dbReference type="ARBA" id="ARBA00022496"/>
    </source>
</evidence>
<dbReference type="InterPro" id="IPR037066">
    <property type="entry name" value="Plug_dom_sf"/>
</dbReference>
<dbReference type="NCBIfam" id="TIGR01783">
    <property type="entry name" value="TonB-siderophor"/>
    <property type="match status" value="1"/>
</dbReference>
<evidence type="ECO:0000256" key="3">
    <source>
        <dbReference type="ARBA" id="ARBA00022448"/>
    </source>
</evidence>
<evidence type="ECO:0000259" key="18">
    <source>
        <dbReference type="Pfam" id="PF07715"/>
    </source>
</evidence>
<protein>
    <submittedName>
        <fullName evidence="19">Catecholate siderophore receptor Fiu</fullName>
    </submittedName>
</protein>
<evidence type="ECO:0000256" key="8">
    <source>
        <dbReference type="ARBA" id="ARBA00023004"/>
    </source>
</evidence>
<evidence type="ECO:0000256" key="4">
    <source>
        <dbReference type="ARBA" id="ARBA00022452"/>
    </source>
</evidence>
<sequence>MSHIRSRKHAAPHSDANRRPLGASLIAGLALGATFTAAAAPAGPAPDDKETLDHVKVYGARVKRYAGESSSAKFTQNLVNTTQTINVIGNDLFNEQGATSLTEALRNSPGVGTFYAGENGNTATGDAIYLRGFDTSSNIFVDGVRDLGAVSRDIFNIDQVEVTKGPAGTDTGRSAPTGAINLVTKRAHLRDANSASLSVGSADQRRAVADFNRQLGEGTALRVNLMAQDSGVPGRDNVENDRWGVAASLGFGLDSATRTHVDVLHVEQDNVPDGWVPTVGLPGYSSPDPTRPWISGAAPVNPESFYGTTSDYDDVGADMVTLRIEHMTDSGAQLRNITRWGRTSQDYMLTAFINSGANFATPDPSNPATWTIARSTPTFKDQVNTILTNQTSLVAHFGEGAVRHDLSTGIEFVREKLFTTGIAVQGGTKWPAANLYDPDPNVSGLRWGPNGADGRGKVDTAALYAFDTMSLGDRWQINAGLRVDRYESEYRNARACVATGTNGPACNGAAVGTVLPFVDGKASDTLLNWKLGALYKPTENSSVYANYAVSQQPPGGASLELSNSANSANNPIYEPQKARTAELGMKWSTSGDALLLTAALYDTRIENELVQENGVYFQTGEKRVRGIELSAVGQITSNWWVSTGFTTMDTEVVAGTNVTADGSRELAYTPDRAFTAWTTYRFDNGLTLGGGARYSGEMKRGTDGAIGTPAYTEDYWVFDAVASYAFNDAFDVRLNLYNLADENYVAAINKSGYRYTPGQPRSALLTFNVKF</sequence>
<keyword evidence="9" id="KW-0406">Ion transport</keyword>
<dbReference type="PANTHER" id="PTHR32552:SF89">
    <property type="entry name" value="CATECHOLATE SIDEROPHORE RECEPTOR FIU"/>
    <property type="match status" value="1"/>
</dbReference>
<comment type="similarity">
    <text evidence="2 14 15">Belongs to the TonB-dependent receptor family.</text>
</comment>
<dbReference type="PANTHER" id="PTHR32552">
    <property type="entry name" value="FERRICHROME IRON RECEPTOR-RELATED"/>
    <property type="match status" value="1"/>
</dbReference>
<evidence type="ECO:0000259" key="17">
    <source>
        <dbReference type="Pfam" id="PF00593"/>
    </source>
</evidence>
<evidence type="ECO:0000256" key="9">
    <source>
        <dbReference type="ARBA" id="ARBA00023065"/>
    </source>
</evidence>
<reference evidence="20" key="1">
    <citation type="journal article" date="2019" name="Int. J. Syst. Evol. Microbiol.">
        <title>The Global Catalogue of Microorganisms (GCM) 10K type strain sequencing project: providing services to taxonomists for standard genome sequencing and annotation.</title>
        <authorList>
            <consortium name="The Broad Institute Genomics Platform"/>
            <consortium name="The Broad Institute Genome Sequencing Center for Infectious Disease"/>
            <person name="Wu L."/>
            <person name="Ma J."/>
        </authorList>
    </citation>
    <scope>NUCLEOTIDE SEQUENCE [LARGE SCALE GENOMIC DNA]</scope>
    <source>
        <strain evidence="20">KCTC 22558</strain>
    </source>
</reference>
<evidence type="ECO:0000256" key="14">
    <source>
        <dbReference type="PROSITE-ProRule" id="PRU01360"/>
    </source>
</evidence>
<evidence type="ECO:0000256" key="7">
    <source>
        <dbReference type="ARBA" id="ARBA00022729"/>
    </source>
</evidence>
<feature type="domain" description="TonB-dependent receptor-like beta-barrel" evidence="17">
    <location>
        <begin position="285"/>
        <end position="739"/>
    </location>
</feature>
<evidence type="ECO:0000256" key="12">
    <source>
        <dbReference type="ARBA" id="ARBA00023170"/>
    </source>
</evidence>
<dbReference type="InterPro" id="IPR039426">
    <property type="entry name" value="TonB-dep_rcpt-like"/>
</dbReference>
<evidence type="ECO:0000256" key="13">
    <source>
        <dbReference type="ARBA" id="ARBA00023237"/>
    </source>
</evidence>
<dbReference type="Proteomes" id="UP000643403">
    <property type="component" value="Unassembled WGS sequence"/>
</dbReference>
<evidence type="ECO:0000256" key="11">
    <source>
        <dbReference type="ARBA" id="ARBA00023136"/>
    </source>
</evidence>
<evidence type="ECO:0000313" key="19">
    <source>
        <dbReference type="EMBL" id="GGZ54061.1"/>
    </source>
</evidence>
<dbReference type="SUPFAM" id="SSF56935">
    <property type="entry name" value="Porins"/>
    <property type="match status" value="1"/>
</dbReference>
<dbReference type="Pfam" id="PF00593">
    <property type="entry name" value="TonB_dep_Rec_b-barrel"/>
    <property type="match status" value="1"/>
</dbReference>
<keyword evidence="4 14" id="KW-1134">Transmembrane beta strand</keyword>
<keyword evidence="11 14" id="KW-0472">Membrane</keyword>
<keyword evidence="20" id="KW-1185">Reference proteome</keyword>
<dbReference type="EMBL" id="BMXY01000001">
    <property type="protein sequence ID" value="GGZ54061.1"/>
    <property type="molecule type" value="Genomic_DNA"/>
</dbReference>
<evidence type="ECO:0000313" key="20">
    <source>
        <dbReference type="Proteomes" id="UP000643403"/>
    </source>
</evidence>
<keyword evidence="6 14" id="KW-0812">Transmembrane</keyword>
<organism evidence="19 20">
    <name type="scientific">Cognatilysobacter xinjiangensis</name>
    <dbReference type="NCBI Taxonomy" id="546892"/>
    <lineage>
        <taxon>Bacteria</taxon>
        <taxon>Pseudomonadati</taxon>
        <taxon>Pseudomonadota</taxon>
        <taxon>Gammaproteobacteria</taxon>
        <taxon>Lysobacterales</taxon>
        <taxon>Lysobacteraceae</taxon>
        <taxon>Cognatilysobacter</taxon>
    </lineage>
</organism>
<evidence type="ECO:0000256" key="6">
    <source>
        <dbReference type="ARBA" id="ARBA00022692"/>
    </source>
</evidence>
<dbReference type="InterPro" id="IPR010105">
    <property type="entry name" value="TonB_sidphr_rcpt"/>
</dbReference>
<keyword evidence="7 16" id="KW-0732">Signal</keyword>
<feature type="chain" id="PRO_5047045485" evidence="16">
    <location>
        <begin position="40"/>
        <end position="771"/>
    </location>
</feature>
<comment type="caution">
    <text evidence="19">The sequence shown here is derived from an EMBL/GenBank/DDBJ whole genome shotgun (WGS) entry which is preliminary data.</text>
</comment>
<gene>
    <name evidence="19" type="ORF">GCM10008101_04030</name>
</gene>
<dbReference type="Pfam" id="PF07715">
    <property type="entry name" value="Plug"/>
    <property type="match status" value="1"/>
</dbReference>
<keyword evidence="8" id="KW-0408">Iron</keyword>
<feature type="domain" description="TonB-dependent receptor plug" evidence="18">
    <location>
        <begin position="79"/>
        <end position="179"/>
    </location>
</feature>
<dbReference type="Gene3D" id="2.40.170.20">
    <property type="entry name" value="TonB-dependent receptor, beta-barrel domain"/>
    <property type="match status" value="1"/>
</dbReference>
<name>A0ABQ3BQ63_9GAMM</name>
<dbReference type="RefSeq" id="WP_189446659.1">
    <property type="nucleotide sequence ID" value="NZ_BMXY01000001.1"/>
</dbReference>
<evidence type="ECO:0000256" key="1">
    <source>
        <dbReference type="ARBA" id="ARBA00004571"/>
    </source>
</evidence>
<feature type="signal peptide" evidence="16">
    <location>
        <begin position="1"/>
        <end position="39"/>
    </location>
</feature>
<accession>A0ABQ3BQ63</accession>
<dbReference type="InterPro" id="IPR012910">
    <property type="entry name" value="Plug_dom"/>
</dbReference>
<dbReference type="NCBIfam" id="NF007349">
    <property type="entry name" value="PRK09840.1"/>
    <property type="match status" value="1"/>
</dbReference>
<evidence type="ECO:0000256" key="16">
    <source>
        <dbReference type="SAM" id="SignalP"/>
    </source>
</evidence>
<dbReference type="InterPro" id="IPR000531">
    <property type="entry name" value="Beta-barrel_TonB"/>
</dbReference>
<keyword evidence="10 15" id="KW-0798">TonB box</keyword>
<dbReference type="CDD" id="cd01347">
    <property type="entry name" value="ligand_gated_channel"/>
    <property type="match status" value="1"/>
</dbReference>
<evidence type="ECO:0000256" key="10">
    <source>
        <dbReference type="ARBA" id="ARBA00023077"/>
    </source>
</evidence>
<evidence type="ECO:0000256" key="15">
    <source>
        <dbReference type="RuleBase" id="RU003357"/>
    </source>
</evidence>
<dbReference type="InterPro" id="IPR036942">
    <property type="entry name" value="Beta-barrel_TonB_sf"/>
</dbReference>
<keyword evidence="12 19" id="KW-0675">Receptor</keyword>
<keyword evidence="5" id="KW-0410">Iron transport</keyword>
<proteinExistence type="inferred from homology"/>
<keyword evidence="13 14" id="KW-0998">Cell outer membrane</keyword>